<dbReference type="KEGG" id="vg:29060008"/>
<dbReference type="RefSeq" id="YP_009282154.1">
    <property type="nucleotide sequence ID" value="NC_031034.1"/>
</dbReference>
<protein>
    <submittedName>
        <fullName evidence="1">Uncharacterized protein</fullName>
    </submittedName>
</protein>
<evidence type="ECO:0000313" key="2">
    <source>
        <dbReference type="Proteomes" id="UP000203219"/>
    </source>
</evidence>
<dbReference type="Proteomes" id="UP000203219">
    <property type="component" value="Segment"/>
</dbReference>
<dbReference type="EMBL" id="KX011169">
    <property type="protein sequence ID" value="ANH50757.1"/>
    <property type="molecule type" value="Genomic_DNA"/>
</dbReference>
<dbReference type="GeneID" id="29060008"/>
<name>A0A173GBT2_9CAUD</name>
<accession>A0A173GBT2</accession>
<organism evidence="1 2">
    <name type="scientific">Bacillus phage SalinJah</name>
    <dbReference type="NCBI Taxonomy" id="1837830"/>
    <lineage>
        <taxon>Viruses</taxon>
        <taxon>Duplodnaviria</taxon>
        <taxon>Heunggongvirae</taxon>
        <taxon>Uroviricota</taxon>
        <taxon>Caudoviricetes</taxon>
        <taxon>Herelleviridae</taxon>
        <taxon>Bastillevirinae</taxon>
        <taxon>Wphvirus</taxon>
        <taxon>Wphvirus BPS13</taxon>
    </lineage>
</organism>
<gene>
    <name evidence="1" type="ORF">SALINJAH_200</name>
</gene>
<proteinExistence type="predicted"/>
<evidence type="ECO:0000313" key="1">
    <source>
        <dbReference type="EMBL" id="ANH50757.1"/>
    </source>
</evidence>
<sequence length="111" mass="12954">MKKTHILNTHIKLTDSRNLPAAYMPEGTEVAILHEFETEDYNGGKAVVIFDGKEAITVSIKLVEEKKLELKQYQHLCPKHANEMWQNFPDQTLIMQRVFTKEECDQCKEEF</sequence>
<reference evidence="2" key="1">
    <citation type="submission" date="2016-04" db="EMBL/GenBank/DDBJ databases">
        <authorList>
            <person name="Adebesin M.O."/>
            <person name="Ahama K."/>
            <person name="Alekasir E.M."/>
            <person name="Ali S."/>
            <person name="Aligholizadeh E."/>
            <person name="Allison J.M."/>
            <person name="Alzaher A."/>
            <person name="Andaya C.D."/>
            <person name="Asfaw S."/>
            <person name="Bansal N."/>
            <person name="Beauchard M.A."/>
            <person name="Betancourt K.A."/>
            <person name="Bhatia B."/>
            <person name="Boretti N.A."/>
            <person name="Brondi J.N."/>
            <person name="Byrd C.E."/>
            <person name="Cao A."/>
            <person name="Cardosa E.A."/>
            <person name="Carter A."/>
            <person name="Chen S."/>
            <person name="Chen Y."/>
            <person name="Clara V.K."/>
            <person name="Cobuzzi M."/>
            <person name="Conn O.L."/>
            <person name="Crosby I.A."/>
            <person name="Daly S.B."/>
            <person name="Depaz I.X."/>
            <person name="Dhaurali S."/>
            <person name="Dowdy K.M."/>
            <person name="Edokobi N.B."/>
            <person name="Ekanayake A.B."/>
            <person name="Ekekwe S.O."/>
            <person name="Emond M.A."/>
            <person name="Endres L."/>
            <person name="Eng S."/>
            <person name="Felkoski S.A."/>
            <person name="Gant C.D."/>
            <person name="Gaskin B."/>
            <person name="Gondal S."/>
            <person name="Gutmann J."/>
            <person name="Ha T.-A."/>
            <person name="Habteyes H."/>
            <person name="Hariri O."/>
            <person name="Healey R.M."/>
            <person name="Heins J.L."/>
            <person name="Henderson A.L."/>
            <person name="Hernandez F.M."/>
            <person name="Hoang P.T."/>
            <person name="Hope K.T."/>
            <person name="Husna A."/>
            <person name="Hussain A."/>
            <person name="Imani O."/>
            <person name="Jackson N.L."/>
            <person name="Jacob V.M."/>
            <person name="Kang C."/>
            <person name="Kantov R.M."/>
            <person name="Kavuru S."/>
            <person name="Kerr M.S."/>
            <person name="Khan O.A."/>
            <person name="Khan T.M."/>
            <person name="King T."/>
            <person name="Kulkarni R."/>
            <person name="Li A."/>
            <person name="Maczka C."/>
            <person name="Maisonet E."/>
            <person name="Majethia P.M."/>
            <person name="Malik D.A."/>
            <person name="Mariam A."/>
            <person name="Marquess E.B."/>
            <person name="Mattison J."/>
            <person name="Mcdonald N."/>
            <person name="Mehr S."/>
            <person name="Mengers S.R."/>
            <person name="Michaels D.P."/>
            <person name="Mondal S."/>
            <person name="Monney D.B."/>
            <person name="Nakhleh S.I."/>
            <person name="Ndubuizu N.C."/>
            <person name="Nguyen A.H."/>
            <person name="Nguyen K.M."/>
            <person name="Nguyen M.T."/>
            <person name="Nicholas M.L."/>
            <person name="Nimalan J.P."/>
            <person name="O'Connell R.A."/>
            <person name="Odoi E."/>
            <person name="Ojo L."/>
            <person name="Okoye A.E."/>
            <person name="Olateru-Olagbegi O."/>
            <person name="Osei K.V."/>
            <person name="Osei-Tutu A."/>
            <person name="Palilla A.M."/>
            <person name="Pancholi S."/>
            <person name="Park J.H."/>
            <person name="Patel K."/>
            <person name="Patel P."/>
            <person name="Pennington E."/>
            <person name="Peterson R.E."/>
            <person name="Pon J."/>
            <person name="Pourkarim H."/>
            <person name="Reed M.L."/>
            <person name="Rottman V."/>
            <person name="Salazar J."/>
            <person name="Samet S."/>
            <person name="Sendze O."/>
            <person name="Stelmack M.A."/>
            <person name="Stinnett R."/>
            <person name="Tchouaga A.L."/>
            <person name="Thompson E.M."/>
            <person name="Tran N.G."/>
            <person name="Truong T."/>
            <person name="Udo J.A."/>
            <person name="Verona L.T."/>
            <person name="Vu T.-Q."/>
            <person name="Wade J."/>
            <person name="Wang N.Q."/>
            <person name="Waters Z.M."/>
            <person name="Wellman R.J."/>
            <person name="Woldegabreal S."/>
            <person name="Yee A.C."/>
            <person name="Yirefu M."/>
            <person name="Zahangir S."/>
            <person name="Zhai Y."/>
            <person name="Devine C.L."/>
            <person name="Liao K."/>
            <person name="Prasad P.K."/>
            <person name="Ruthenberg K.J."/>
            <person name="Shonk J.A."/>
            <person name="Way M."/>
            <person name="Yousufi H.K."/>
            <person name="Cao L."/>
            <person name="Fox J."/>
            <person name="Hobbs E."/>
            <person name="Kilic S."/>
            <person name="Nunn R."/>
            <person name="Patel R."/>
            <person name="Rubenstein M."/>
            <person name="Cresawn S.G."/>
            <person name="Russell D.A."/>
            <person name="Pope W.H."/>
            <person name="Jacobs-Sera D."/>
            <person name="Hendrix R.W."/>
            <person name="Hatfull G.F."/>
            <person name="Erill I."/>
            <person name="Caruso S.M."/>
        </authorList>
    </citation>
    <scope>NUCLEOTIDE SEQUENCE [LARGE SCALE GENOMIC DNA]</scope>
</reference>